<dbReference type="GO" id="GO:0000272">
    <property type="term" value="P:polysaccharide catabolic process"/>
    <property type="evidence" value="ECO:0007669"/>
    <property type="project" value="InterPro"/>
</dbReference>
<dbReference type="Gene3D" id="2.130.10.130">
    <property type="entry name" value="Integrin alpha, N-terminal"/>
    <property type="match status" value="2"/>
</dbReference>
<dbReference type="InterPro" id="IPR038081">
    <property type="entry name" value="CalX-like_sf"/>
</dbReference>
<keyword evidence="4" id="KW-1185">Reference proteome</keyword>
<dbReference type="SUPFAM" id="SSF69318">
    <property type="entry name" value="Integrin alpha N-terminal domain"/>
    <property type="match status" value="1"/>
</dbReference>
<name>A0A5C6A064_9BACT</name>
<feature type="domain" description="PA14" evidence="2">
    <location>
        <begin position="1278"/>
        <end position="1443"/>
    </location>
</feature>
<dbReference type="Gene3D" id="2.60.40.1220">
    <property type="match status" value="1"/>
</dbReference>
<comment type="caution">
    <text evidence="3">The sequence shown here is derived from an EMBL/GenBank/DDBJ whole genome shotgun (WGS) entry which is preliminary data.</text>
</comment>
<evidence type="ECO:0000256" key="1">
    <source>
        <dbReference type="ARBA" id="ARBA00022729"/>
    </source>
</evidence>
<proteinExistence type="predicted"/>
<dbReference type="Pfam" id="PF13205">
    <property type="entry name" value="Big_5"/>
    <property type="match status" value="1"/>
</dbReference>
<dbReference type="PANTHER" id="PTHR46580:SF4">
    <property type="entry name" value="ATP_GTP-BINDING PROTEIN"/>
    <property type="match status" value="1"/>
</dbReference>
<dbReference type="EMBL" id="SJPN01000009">
    <property type="protein sequence ID" value="TWT93212.1"/>
    <property type="molecule type" value="Genomic_DNA"/>
</dbReference>
<dbReference type="Pfam" id="PF00404">
    <property type="entry name" value="Dockerin_1"/>
    <property type="match status" value="1"/>
</dbReference>
<dbReference type="SMART" id="SM00758">
    <property type="entry name" value="PA14"/>
    <property type="match status" value="1"/>
</dbReference>
<dbReference type="Gene3D" id="2.60.40.2030">
    <property type="match status" value="1"/>
</dbReference>
<dbReference type="Proteomes" id="UP000320176">
    <property type="component" value="Unassembled WGS sequence"/>
</dbReference>
<evidence type="ECO:0000259" key="2">
    <source>
        <dbReference type="SMART" id="SM00758"/>
    </source>
</evidence>
<dbReference type="Pfam" id="PF07691">
    <property type="entry name" value="PA14"/>
    <property type="match status" value="1"/>
</dbReference>
<dbReference type="InterPro" id="IPR014755">
    <property type="entry name" value="Cu-Rt/internalin_Ig-like"/>
</dbReference>
<evidence type="ECO:0000313" key="4">
    <source>
        <dbReference type="Proteomes" id="UP000320176"/>
    </source>
</evidence>
<dbReference type="PANTHER" id="PTHR46580">
    <property type="entry name" value="SENSOR KINASE-RELATED"/>
    <property type="match status" value="1"/>
</dbReference>
<gene>
    <name evidence="3" type="ORF">Pla52n_58690</name>
</gene>
<keyword evidence="1" id="KW-0732">Signal</keyword>
<protein>
    <submittedName>
        <fullName evidence="3">FG-GAP repeat protein</fullName>
    </submittedName>
</protein>
<accession>A0A5C6A064</accession>
<dbReference type="SUPFAM" id="SSF56988">
    <property type="entry name" value="Anthrax protective antigen"/>
    <property type="match status" value="1"/>
</dbReference>
<reference evidence="3 4" key="1">
    <citation type="submission" date="2019-02" db="EMBL/GenBank/DDBJ databases">
        <title>Deep-cultivation of Planctomycetes and their phenomic and genomic characterization uncovers novel biology.</title>
        <authorList>
            <person name="Wiegand S."/>
            <person name="Jogler M."/>
            <person name="Boedeker C."/>
            <person name="Pinto D."/>
            <person name="Vollmers J."/>
            <person name="Rivas-Marin E."/>
            <person name="Kohn T."/>
            <person name="Peeters S.H."/>
            <person name="Heuer A."/>
            <person name="Rast P."/>
            <person name="Oberbeckmann S."/>
            <person name="Bunk B."/>
            <person name="Jeske O."/>
            <person name="Meyerdierks A."/>
            <person name="Storesund J.E."/>
            <person name="Kallscheuer N."/>
            <person name="Luecker S."/>
            <person name="Lage O.M."/>
            <person name="Pohl T."/>
            <person name="Merkel B.J."/>
            <person name="Hornburger P."/>
            <person name="Mueller R.-W."/>
            <person name="Bruemmer F."/>
            <person name="Labrenz M."/>
            <person name="Spormann A.M."/>
            <person name="Op Den Camp H."/>
            <person name="Overmann J."/>
            <person name="Amann R."/>
            <person name="Jetten M.S.M."/>
            <person name="Mascher T."/>
            <person name="Medema M.H."/>
            <person name="Devos D.P."/>
            <person name="Kaster A.-K."/>
            <person name="Ovreas L."/>
            <person name="Rohde M."/>
            <person name="Galperin M.Y."/>
            <person name="Jogler C."/>
        </authorList>
    </citation>
    <scope>NUCLEOTIDE SEQUENCE [LARGE SCALE GENOMIC DNA]</scope>
    <source>
        <strain evidence="3 4">Pla52n</strain>
    </source>
</reference>
<dbReference type="SUPFAM" id="SSF55486">
    <property type="entry name" value="Metalloproteases ('zincins'), catalytic domain"/>
    <property type="match status" value="2"/>
</dbReference>
<dbReference type="SUPFAM" id="SSF141072">
    <property type="entry name" value="CalX-like"/>
    <property type="match status" value="2"/>
</dbReference>
<dbReference type="InterPro" id="IPR011658">
    <property type="entry name" value="PA14_dom"/>
</dbReference>
<dbReference type="InterPro" id="IPR002105">
    <property type="entry name" value="Dockerin_1_rpt"/>
</dbReference>
<evidence type="ECO:0000313" key="3">
    <source>
        <dbReference type="EMBL" id="TWT93212.1"/>
    </source>
</evidence>
<dbReference type="InterPro" id="IPR028994">
    <property type="entry name" value="Integrin_alpha_N"/>
</dbReference>
<dbReference type="Gene3D" id="2.60.120.380">
    <property type="match status" value="4"/>
</dbReference>
<dbReference type="Pfam" id="PF13517">
    <property type="entry name" value="FG-GAP_3"/>
    <property type="match status" value="3"/>
</dbReference>
<dbReference type="GO" id="GO:0004553">
    <property type="term" value="F:hydrolase activity, hydrolyzing O-glycosyl compounds"/>
    <property type="evidence" value="ECO:0007669"/>
    <property type="project" value="InterPro"/>
</dbReference>
<dbReference type="InterPro" id="IPR013517">
    <property type="entry name" value="FG-GAP"/>
</dbReference>
<sequence length="2717" mass="288542">MLAAEIEPNEATVDATVFVAGDVLEGRLSRTDDVDFFRTTLLQGQRFLIDTFNINAPRFDPTLPPGLEILNDAGETMSTSFDGRDISLVAPSTGQYFVRITSQNAFGTFVGDYGMQSTVNNPATRTEAEPNDSVAQANAAALGQIVNGSINDLIDVDTYIVDAQNGDSIVVAFAGLPQHSPAVTVRTATGQVLGQGSDGNGVAVSVPTGGQIYVTMSSRNTQGNFTGEYSTVINRFADSRVARDVGDSFADADLYRSTDLRETITGVLSNPGDADFYSFEINGIEFLNFSVQASGSEQIVETGKELRLYNQYGQMIRHSSTGQLDTEFTDALVPGRYFIEVLAASPVGTGAYALSYATRTNFSLQRDNAVNYFDFDGTDSYFGFDRVANYAVPAAQDYVVGVFESRYEVYDVETTLTKPLDGNERVASGIGDFGDIGAGGLGGGGRGTRSSQGTAVNSALETSANNISYLTTPTIMHEFGHATGLPHARDAQGLMSYVGSTEYLPVGGAYAFQGTDSRRPGTSVYDVRDYLDWALQPGAQIHRSEQQDSTGPLNLDPFYIEMTLDHSVVALHDTEGRPFDIVTGDFNADGRDDIAVANDVENSISVFLTAADGSLGTPTTVAIGGDITRWTEPLEIGDLDGDGDADLVVAVYGARNVTVLLSNGDGSFANAMTYAVPREPQGLELVDINLDGRLDIVAVTVATQTGYTYLGAGDGTFSAGPNFLTGDNTYSVSSGDFNGDGRIDLVAANANSNTVSLLSGTGSGTFLPLNTLVVGDNPQSVVAADFDGDGLTDFAVASRDERRIDLFRARVGGSFTLNGSLDVPFDPFFLEADDVDGDGVIDLISAGYNTSAQVSLGLGNGQFTRLISLQAGGNEAIAAAIDLDGDGDKEFVVSNEGDNTIAIMEEIADDPRNDRSTVFSAIDDDDDVDTFQLTVTAGSRWTFDIDSAEFQYPLDAMLSIYGSNGQLLTLNDDGLDRNSGIESVDPFISHVFQTDDVVTIEVSGKLGSAGNYRFKVTPQRALDQDGPQINAVFPEYGSTINQTAELVFFFNDVLDPATLTDANISVVGANSGVHTGNVVFNPLDAALIWTADQALPVDSYTVTLNGDVGGITDLAGNLLDGEASSTFGFPQLSGDGATGGSFVMPFTISQLDNAPSQVRDASYLRDPYNRGRFQLNMTDNLSIASVHSAEFTLRGTGQDGLFNTADDTLLPLDATYDHVRQSFNPSLNLYSRGIPDSGRYLIQGTLEDAAGLRVQLNEPISVSGSVPESALFTDAALSSGGLTGSYVNSNLRGYAVEDDWRNSQTISGTRVDPQVAFSRAEFGVRSTVGITGGSADDNWDDFSVQWDGWIQIPTDGIQLVTRSDDGSRMWIDLNGDGNLNSADGELFDNGWGTGHRLLPGQLTPELAAGTYQIRIQYEETTGQEQMHFEWLLPGAPVDVDGFIHGPSVIDVSILPGSHVVTSSSNSVWVAFSGNIDVSTLTPSNLQLRRSPTPTFFDADDVVLVDSDGIIQWDPVTLKATLEFDRPLENGFYLLEANGDVGGITNTAGNLLDGEFLSSYIPGNNNPFIWNNTPSGDGIAGGDYRAAFSIAQPTLAIDVVNSTISEKGGVTAATLSRRFADLSAPMSVTLNISDSTELRTVSRTVIFPAGVESVPITFSAIDDDLLDGTQVVLVTATAIGILSGETEINVTDHETMNMRLSTSSLSEKAGSAVLTITRLDVRGEQTVTLLNSRPDKLSLPSSVTIPDGESTVTVQLMGIDNSILDGNQLATITANTPNMINSLVSIDVTDYEELTVDVIEDSMSERGGLSLATMTRTDPRGGLIATVRGVPGSQLSVPAFVQFLDGQTQSTPFTITAIDNDLLDGTRLVSVVGAAAGYIDGTDTVTITDHEELAFAFGSSTISELGGTTTGYLTRTDPSGDATVTLTSADATRLSVPVTVSFADGHTTSDLFTVSAIDNVLVDGNAAIDVTAQLDGYIDSVASITVQDHEPLSIAVLNEPIFENSGEVRFRLTRPAAGIESVVGLQGSVPQFFSLPSSVTFAESDVSIEFAAAIIDNDVVGVNRSVTVLANSPEYVSTSVTVAVAENDTPQLGLTLMSNQLIEGGTKTTARLTRNTRSEMTVRLDVSIADTLDLPRTIQFPAGRSFLDFEIRTINNDAADGTRDVSLVASAAGHPQVSVDLFVIDDEQPGFHWDTAGVNVVESGLAGTASLVLDVKPVGNVVINLESSDAQQLSLNKTSMTFTPDNWNVPQFLTVTAIDDITTEPNMTLSLIASIDVAASSSAFRSVADQSIPVAVSDNDLPAIVLSETDGSTIVNELGLSDSFALRLQTRPLTDVRLVVDGNRVPDVIFSPTELIFTPDNWDQPQQVEVSTPLDFDIDRNQIGEVFVSVDAAGSDPGYRNATRRILAAVHVDSVLNDLRIRRENASSVILIDETTDQIIRSTPADGTTLSVLNMGTRGERVYVEPISNGGLLFLDTAAGDDTVTLAEYDLGGIDGGLGNDTLIAVKPNATIRFDDSATGKWSNIERIDLSTSTSQSAVFSAPGVVAATDARNTLHVIASTGEQLSFVGSWSFETPVVIDGRMTHVLASQGAVIQLTNGSIWQNPVNHFDVDGGGDVTSLDALMIVNRLAQQASSELPGSPEPNNGDLFYDTNADGLATALDALNVINELAAQRARLSGELVEGHDASRVSIIDSSLSRVMEELDDENRDDEWSWQLF</sequence>
<dbReference type="InterPro" id="IPR032812">
    <property type="entry name" value="SbsA_Ig"/>
</dbReference>
<organism evidence="3 4">
    <name type="scientific">Stieleria varia</name>
    <dbReference type="NCBI Taxonomy" id="2528005"/>
    <lineage>
        <taxon>Bacteria</taxon>
        <taxon>Pseudomonadati</taxon>
        <taxon>Planctomycetota</taxon>
        <taxon>Planctomycetia</taxon>
        <taxon>Pirellulales</taxon>
        <taxon>Pirellulaceae</taxon>
        <taxon>Stieleria</taxon>
    </lineage>
</organism>